<gene>
    <name evidence="2" type="ORF">J7I43_20115</name>
</gene>
<comment type="caution">
    <text evidence="2">The sequence shown here is derived from an EMBL/GenBank/DDBJ whole genome shotgun (WGS) entry which is preliminary data.</text>
</comment>
<evidence type="ECO:0000313" key="3">
    <source>
        <dbReference type="Proteomes" id="UP000679126"/>
    </source>
</evidence>
<accession>A0ABS3YIN5</accession>
<protein>
    <submittedName>
        <fullName evidence="2">DUF3127 domain-containing protein</fullName>
    </submittedName>
</protein>
<evidence type="ECO:0000256" key="1">
    <source>
        <dbReference type="SAM" id="MobiDB-lite"/>
    </source>
</evidence>
<dbReference type="SUPFAM" id="SSF50249">
    <property type="entry name" value="Nucleic acid-binding proteins"/>
    <property type="match status" value="1"/>
</dbReference>
<proteinExistence type="predicted"/>
<reference evidence="3" key="1">
    <citation type="submission" date="2021-03" db="EMBL/GenBank/DDBJ databases">
        <title>Assistant Professor.</title>
        <authorList>
            <person name="Huq M.A."/>
        </authorList>
    </citation>
    <scope>NUCLEOTIDE SEQUENCE [LARGE SCALE GENOMIC DNA]</scope>
    <source>
        <strain evidence="3">MAH-28</strain>
    </source>
</reference>
<name>A0ABS3YIN5_9BACT</name>
<dbReference type="Pfam" id="PF11325">
    <property type="entry name" value="DUF3127"/>
    <property type="match status" value="1"/>
</dbReference>
<feature type="compositionally biased region" description="Low complexity" evidence="1">
    <location>
        <begin position="124"/>
        <end position="134"/>
    </location>
</feature>
<dbReference type="EMBL" id="JAGHKP010000004">
    <property type="protein sequence ID" value="MBO9154541.1"/>
    <property type="molecule type" value="Genomic_DNA"/>
</dbReference>
<sequence>MSFEITGKLVVKYNTVQRSESFKTREFVIEKSDDINGRVITNYIKFQSVQDRTSIVDRHNEGEMVKVYFNIKGTRWEKDGKVNYITNLDAWRMESMMQAQPGADRMPDYNTSQEAPFSQGGGNSNSNSGDDLPF</sequence>
<organism evidence="2 3">
    <name type="scientific">Chitinophaga chungangae</name>
    <dbReference type="NCBI Taxonomy" id="2821488"/>
    <lineage>
        <taxon>Bacteria</taxon>
        <taxon>Pseudomonadati</taxon>
        <taxon>Bacteroidota</taxon>
        <taxon>Chitinophagia</taxon>
        <taxon>Chitinophagales</taxon>
        <taxon>Chitinophagaceae</taxon>
        <taxon>Chitinophaga</taxon>
    </lineage>
</organism>
<feature type="region of interest" description="Disordered" evidence="1">
    <location>
        <begin position="99"/>
        <end position="134"/>
    </location>
</feature>
<evidence type="ECO:0000313" key="2">
    <source>
        <dbReference type="EMBL" id="MBO9154541.1"/>
    </source>
</evidence>
<dbReference type="InterPro" id="IPR012340">
    <property type="entry name" value="NA-bd_OB-fold"/>
</dbReference>
<dbReference type="InterPro" id="IPR021474">
    <property type="entry name" value="DUF3127"/>
</dbReference>
<keyword evidence="3" id="KW-1185">Reference proteome</keyword>
<dbReference type="RefSeq" id="WP_209147658.1">
    <property type="nucleotide sequence ID" value="NZ_JAGHKP010000004.1"/>
</dbReference>
<dbReference type="Proteomes" id="UP000679126">
    <property type="component" value="Unassembled WGS sequence"/>
</dbReference>